<dbReference type="EMBL" id="FOXR01000001">
    <property type="protein sequence ID" value="SFP60289.1"/>
    <property type="molecule type" value="Genomic_DNA"/>
</dbReference>
<feature type="region of interest" description="Disordered" evidence="1">
    <location>
        <begin position="69"/>
        <end position="90"/>
    </location>
</feature>
<dbReference type="OrthoDB" id="2086261at2"/>
<accession>A0A1I5RP23</accession>
<dbReference type="STRING" id="937334.SAMN05444406_10163"/>
<organism evidence="2 3">
    <name type="scientific">Caldicoprobacter faecalis</name>
    <dbReference type="NCBI Taxonomy" id="937334"/>
    <lineage>
        <taxon>Bacteria</taxon>
        <taxon>Bacillati</taxon>
        <taxon>Bacillota</taxon>
        <taxon>Clostridia</taxon>
        <taxon>Caldicoprobacterales</taxon>
        <taxon>Caldicoprobacteraceae</taxon>
        <taxon>Caldicoprobacter</taxon>
    </lineage>
</organism>
<dbReference type="AlphaFoldDB" id="A0A1I5RP23"/>
<keyword evidence="3" id="KW-1185">Reference proteome</keyword>
<evidence type="ECO:0000313" key="3">
    <source>
        <dbReference type="Proteomes" id="UP000198577"/>
    </source>
</evidence>
<reference evidence="2 3" key="1">
    <citation type="submission" date="2016-10" db="EMBL/GenBank/DDBJ databases">
        <authorList>
            <person name="de Groot N.N."/>
        </authorList>
    </citation>
    <scope>NUCLEOTIDE SEQUENCE [LARGE SCALE GENOMIC DNA]</scope>
    <source>
        <strain evidence="2 3">DSM 20678</strain>
    </source>
</reference>
<proteinExistence type="predicted"/>
<sequence length="132" mass="15040">MSEGLMFLLAGILFLFVIFWQTRKDRLYLFELEKRLEEKEKRLYELYQAVEDILHSAFPEVVSSLPGNEGLKSVGQPRNSNESLRQNIGGGYNDKRKAVILMHKSGSTEEEIARKLGIGKGEVKLILGLKEN</sequence>
<protein>
    <submittedName>
        <fullName evidence="2">Uncharacterized protein</fullName>
    </submittedName>
</protein>
<gene>
    <name evidence="2" type="ORF">SAMN05444406_10163</name>
</gene>
<name>A0A1I5RP23_9FIRM</name>
<feature type="compositionally biased region" description="Polar residues" evidence="1">
    <location>
        <begin position="76"/>
        <end position="86"/>
    </location>
</feature>
<dbReference type="Proteomes" id="UP000198577">
    <property type="component" value="Unassembled WGS sequence"/>
</dbReference>
<evidence type="ECO:0000313" key="2">
    <source>
        <dbReference type="EMBL" id="SFP60289.1"/>
    </source>
</evidence>
<dbReference type="RefSeq" id="WP_025746617.1">
    <property type="nucleotide sequence ID" value="NZ_FOXR01000001.1"/>
</dbReference>
<dbReference type="Pfam" id="PF19610">
    <property type="entry name" value="DUF6115"/>
    <property type="match status" value="1"/>
</dbReference>
<dbReference type="InterPro" id="IPR046118">
    <property type="entry name" value="DUF6115"/>
</dbReference>
<evidence type="ECO:0000256" key="1">
    <source>
        <dbReference type="SAM" id="MobiDB-lite"/>
    </source>
</evidence>